<keyword evidence="3" id="KW-1185">Reference proteome</keyword>
<dbReference type="Proteomes" id="UP000183447">
    <property type="component" value="Unassembled WGS sequence"/>
</dbReference>
<dbReference type="InterPro" id="IPR050789">
    <property type="entry name" value="Diverse_Enzym_Activities"/>
</dbReference>
<dbReference type="PANTHER" id="PTHR43283:SF7">
    <property type="entry name" value="BETA-LACTAMASE-RELATED DOMAIN-CONTAINING PROTEIN"/>
    <property type="match status" value="1"/>
</dbReference>
<dbReference type="OrthoDB" id="9814204at2"/>
<dbReference type="EMBL" id="FPKU01000003">
    <property type="protein sequence ID" value="SFZ85838.1"/>
    <property type="molecule type" value="Genomic_DNA"/>
</dbReference>
<dbReference type="Pfam" id="PF00144">
    <property type="entry name" value="Beta-lactamase"/>
    <property type="match status" value="1"/>
</dbReference>
<evidence type="ECO:0000313" key="2">
    <source>
        <dbReference type="EMBL" id="SFZ85838.1"/>
    </source>
</evidence>
<gene>
    <name evidence="2" type="ORF">SAMN02983003_3010</name>
</gene>
<dbReference type="RefSeq" id="WP_072344985.1">
    <property type="nucleotide sequence ID" value="NZ_FPKU01000003.1"/>
</dbReference>
<dbReference type="PANTHER" id="PTHR43283">
    <property type="entry name" value="BETA-LACTAMASE-RELATED"/>
    <property type="match status" value="1"/>
</dbReference>
<dbReference type="AlphaFoldDB" id="A0A1K2I0D8"/>
<organism evidence="2 3">
    <name type="scientific">Devosia enhydra</name>
    <dbReference type="NCBI Taxonomy" id="665118"/>
    <lineage>
        <taxon>Bacteria</taxon>
        <taxon>Pseudomonadati</taxon>
        <taxon>Pseudomonadota</taxon>
        <taxon>Alphaproteobacteria</taxon>
        <taxon>Hyphomicrobiales</taxon>
        <taxon>Devosiaceae</taxon>
        <taxon>Devosia</taxon>
    </lineage>
</organism>
<reference evidence="2 3" key="1">
    <citation type="submission" date="2016-11" db="EMBL/GenBank/DDBJ databases">
        <authorList>
            <person name="Jaros S."/>
            <person name="Januszkiewicz K."/>
            <person name="Wedrychowicz H."/>
        </authorList>
    </citation>
    <scope>NUCLEOTIDE SEQUENCE [LARGE SCALE GENOMIC DNA]</scope>
    <source>
        <strain evidence="2 3">ATCC 23634</strain>
    </source>
</reference>
<sequence>MKRILAGVLLAFVAGLAGILAYAPYMPQMILEGAPDLIWSGRSTFAEVGGAPDADRLRIAVRPGSYGAELLELFEDSDGVALLAARDGRLEIEHYADGVTAETRLNSYSMVKSLVAALVFKAIADGRISGREARLGEFLPEAPGLSQVTLDRLLTMRAGIQFEIGRDSFGVAAGIKDTDTLPNPLGPLARLHYQGLMPQLAGLSVSDGGPEVWTYQNINTALLGAVLERIYGAPLETILAKEIWQPAGATSAFWRRPASTEMVSAYCCLYATARDWIRIGTFIAANGTPADPFLPDADWRTLLGLDIDPTLRAKGHYGFGMFQDVLDRPGETLNGGLTYFGGQSGQILSIMPERGLVIYRAGRRHQRLHSTHYAVWNRLSAR</sequence>
<feature type="domain" description="Beta-lactamase-related" evidence="1">
    <location>
        <begin position="78"/>
        <end position="359"/>
    </location>
</feature>
<dbReference type="SUPFAM" id="SSF56601">
    <property type="entry name" value="beta-lactamase/transpeptidase-like"/>
    <property type="match status" value="1"/>
</dbReference>
<proteinExistence type="predicted"/>
<name>A0A1K2I0D8_9HYPH</name>
<accession>A0A1K2I0D8</accession>
<dbReference type="InterPro" id="IPR012338">
    <property type="entry name" value="Beta-lactam/transpept-like"/>
</dbReference>
<dbReference type="InterPro" id="IPR001466">
    <property type="entry name" value="Beta-lactam-related"/>
</dbReference>
<evidence type="ECO:0000313" key="3">
    <source>
        <dbReference type="Proteomes" id="UP000183447"/>
    </source>
</evidence>
<protein>
    <submittedName>
        <fullName evidence="2">CubicO group peptidase, beta-lactamase class C family</fullName>
    </submittedName>
</protein>
<dbReference type="Gene3D" id="3.40.710.10">
    <property type="entry name" value="DD-peptidase/beta-lactamase superfamily"/>
    <property type="match status" value="1"/>
</dbReference>
<evidence type="ECO:0000259" key="1">
    <source>
        <dbReference type="Pfam" id="PF00144"/>
    </source>
</evidence>